<protein>
    <submittedName>
        <fullName evidence="1">Uncharacterized protein</fullName>
    </submittedName>
</protein>
<keyword evidence="1" id="KW-0614">Plasmid</keyword>
<organism evidence="1 2">
    <name type="scientific">Nocardiopsis exhalans</name>
    <dbReference type="NCBI Taxonomy" id="163604"/>
    <lineage>
        <taxon>Bacteria</taxon>
        <taxon>Bacillati</taxon>
        <taxon>Actinomycetota</taxon>
        <taxon>Actinomycetes</taxon>
        <taxon>Streptosporangiales</taxon>
        <taxon>Nocardiopsidaceae</taxon>
        <taxon>Nocardiopsis</taxon>
    </lineage>
</organism>
<dbReference type="RefSeq" id="WP_254422200.1">
    <property type="nucleotide sequence ID" value="NZ_BAAAJB010000040.1"/>
</dbReference>
<gene>
    <name evidence="1" type="ORF">NE857_33995</name>
</gene>
<reference evidence="1" key="1">
    <citation type="submission" date="2022-06" db="EMBL/GenBank/DDBJ databases">
        <authorList>
            <person name="Ping M."/>
        </authorList>
    </citation>
    <scope>NUCLEOTIDE SEQUENCE</scope>
    <source>
        <strain evidence="1">JCM11759T</strain>
        <plasmid evidence="1">unnamed1</plasmid>
    </source>
</reference>
<evidence type="ECO:0000313" key="2">
    <source>
        <dbReference type="Proteomes" id="UP001055940"/>
    </source>
</evidence>
<dbReference type="Proteomes" id="UP001055940">
    <property type="component" value="Plasmid unnamed1"/>
</dbReference>
<accession>A0ABY5DJS5</accession>
<name>A0ABY5DJS5_9ACTN</name>
<proteinExistence type="predicted"/>
<geneLocation type="plasmid" evidence="1 2">
    <name>unnamed1</name>
</geneLocation>
<sequence length="117" mass="12394">MMPTTGAAIRLLDHRGDAAAAALAMLLRQAHEAATTPGLPPEVEDAAHAVAAQVAAEPPRGWRRLLPVRATPEAREAATVAELLRCIDQADRCAEPVHRAAQRLTGVLIDQQPIDTA</sequence>
<evidence type="ECO:0000313" key="1">
    <source>
        <dbReference type="EMBL" id="USY23546.1"/>
    </source>
</evidence>
<dbReference type="EMBL" id="CP099838">
    <property type="protein sequence ID" value="USY23546.1"/>
    <property type="molecule type" value="Genomic_DNA"/>
</dbReference>
<keyword evidence="2" id="KW-1185">Reference proteome</keyword>